<gene>
    <name evidence="10" type="ORF">WCD58_02615</name>
</gene>
<feature type="transmembrane region" description="Helical" evidence="9">
    <location>
        <begin position="264"/>
        <end position="292"/>
    </location>
</feature>
<feature type="transmembrane region" description="Helical" evidence="9">
    <location>
        <begin position="335"/>
        <end position="357"/>
    </location>
</feature>
<evidence type="ECO:0000256" key="9">
    <source>
        <dbReference type="SAM" id="Phobius"/>
    </source>
</evidence>
<comment type="subcellular location">
    <subcellularLocation>
        <location evidence="1">Cell membrane</location>
        <topology evidence="1">Multi-pass membrane protein</topology>
    </subcellularLocation>
</comment>
<accession>A0ABU8LZ12</accession>
<feature type="transmembrane region" description="Helical" evidence="9">
    <location>
        <begin position="298"/>
        <end position="328"/>
    </location>
</feature>
<protein>
    <submittedName>
        <fullName evidence="10">AI-2E family transporter</fullName>
    </submittedName>
</protein>
<comment type="similarity">
    <text evidence="2">Belongs to the autoinducer-2 exporter (AI-2E) (TC 2.A.86) family.</text>
</comment>
<keyword evidence="4" id="KW-1003">Cell membrane</keyword>
<organism evidence="10 11">
    <name type="scientific">Actinomycetospora flava</name>
    <dbReference type="NCBI Taxonomy" id="3129232"/>
    <lineage>
        <taxon>Bacteria</taxon>
        <taxon>Bacillati</taxon>
        <taxon>Actinomycetota</taxon>
        <taxon>Actinomycetes</taxon>
        <taxon>Pseudonocardiales</taxon>
        <taxon>Pseudonocardiaceae</taxon>
        <taxon>Actinomycetospora</taxon>
    </lineage>
</organism>
<dbReference type="Pfam" id="PF01594">
    <property type="entry name" value="AI-2E_transport"/>
    <property type="match status" value="1"/>
</dbReference>
<feature type="transmembrane region" description="Helical" evidence="9">
    <location>
        <begin position="93"/>
        <end position="112"/>
    </location>
</feature>
<evidence type="ECO:0000256" key="7">
    <source>
        <dbReference type="ARBA" id="ARBA00023136"/>
    </source>
</evidence>
<evidence type="ECO:0000256" key="6">
    <source>
        <dbReference type="ARBA" id="ARBA00022989"/>
    </source>
</evidence>
<keyword evidence="7 9" id="KW-0472">Membrane</keyword>
<feature type="compositionally biased region" description="Basic and acidic residues" evidence="8">
    <location>
        <begin position="422"/>
        <end position="432"/>
    </location>
</feature>
<evidence type="ECO:0000256" key="5">
    <source>
        <dbReference type="ARBA" id="ARBA00022692"/>
    </source>
</evidence>
<feature type="compositionally biased region" description="Pro residues" evidence="8">
    <location>
        <begin position="1"/>
        <end position="13"/>
    </location>
</feature>
<evidence type="ECO:0000256" key="4">
    <source>
        <dbReference type="ARBA" id="ARBA00022475"/>
    </source>
</evidence>
<evidence type="ECO:0000256" key="2">
    <source>
        <dbReference type="ARBA" id="ARBA00009773"/>
    </source>
</evidence>
<evidence type="ECO:0000313" key="11">
    <source>
        <dbReference type="Proteomes" id="UP001369736"/>
    </source>
</evidence>
<feature type="region of interest" description="Disordered" evidence="8">
    <location>
        <begin position="1"/>
        <end position="46"/>
    </location>
</feature>
<keyword evidence="11" id="KW-1185">Reference proteome</keyword>
<feature type="region of interest" description="Disordered" evidence="8">
    <location>
        <begin position="410"/>
        <end position="441"/>
    </location>
</feature>
<dbReference type="Proteomes" id="UP001369736">
    <property type="component" value="Unassembled WGS sequence"/>
</dbReference>
<evidence type="ECO:0000256" key="3">
    <source>
        <dbReference type="ARBA" id="ARBA00022448"/>
    </source>
</evidence>
<dbReference type="InterPro" id="IPR002549">
    <property type="entry name" value="AI-2E-like"/>
</dbReference>
<dbReference type="RefSeq" id="WP_337699178.1">
    <property type="nucleotide sequence ID" value="NZ_JBBEGM010000001.1"/>
</dbReference>
<keyword evidence="5 9" id="KW-0812">Transmembrane</keyword>
<evidence type="ECO:0000313" key="10">
    <source>
        <dbReference type="EMBL" id="MEJ2860031.1"/>
    </source>
</evidence>
<feature type="transmembrane region" description="Helical" evidence="9">
    <location>
        <begin position="369"/>
        <end position="395"/>
    </location>
</feature>
<proteinExistence type="inferred from homology"/>
<evidence type="ECO:0000256" key="1">
    <source>
        <dbReference type="ARBA" id="ARBA00004651"/>
    </source>
</evidence>
<keyword evidence="6 9" id="KW-1133">Transmembrane helix</keyword>
<feature type="transmembrane region" description="Helical" evidence="9">
    <location>
        <begin position="223"/>
        <end position="244"/>
    </location>
</feature>
<reference evidence="10 11" key="1">
    <citation type="submission" date="2024-03" db="EMBL/GenBank/DDBJ databases">
        <title>Actinomycetospora sp. OC33-EN07, a novel actinomycete isolated from wild orchid (Aerides multiflora).</title>
        <authorList>
            <person name="Suriyachadkun C."/>
        </authorList>
    </citation>
    <scope>NUCLEOTIDE SEQUENCE [LARGE SCALE GENOMIC DNA]</scope>
    <source>
        <strain evidence="10 11">OC33-EN07</strain>
    </source>
</reference>
<dbReference type="EMBL" id="JBBEGM010000001">
    <property type="protein sequence ID" value="MEJ2860031.1"/>
    <property type="molecule type" value="Genomic_DNA"/>
</dbReference>
<evidence type="ECO:0000256" key="8">
    <source>
        <dbReference type="SAM" id="MobiDB-lite"/>
    </source>
</evidence>
<dbReference type="PANTHER" id="PTHR21716">
    <property type="entry name" value="TRANSMEMBRANE PROTEIN"/>
    <property type="match status" value="1"/>
</dbReference>
<sequence length="451" mass="46704">MSLPSPPPDPAGDPDPGGRRRSDPELDTPGRPGPPKDIGDLPGGKVVDRGPEAVIRPARRWDVPVGLEIASGLAWRVLLLAAAGYAVLYVMGMLSAVLIPVVLAVIAASLLAPEAHALSRRWRAVPHALATALVLFAGIAVVTAVFYGVVLAFISGLPDLTTQLTASLTGIQDWLRTGPLGLNNEQFTAIGNQAIAYLQSSQATLASSAIGAVGTVGELFTEMLLTLFTLIFFVYDGGLVWRFLLSGVPKAARDRTDIAGRRAFASLVGYTRATVLVAAADAVTAGVGLWLIGVPLAVPLAALIFFGAFVPTLGAVVTGVVAVLVALVSGGLTDALLVVLLLIAVQNIEGYILQPLLLGRSIKLHPLAVVLPIACGLVIAGIPGALLAVPLVTVLDAGIRSLVRPSDGPGLDPATVNPLDPRSARPEWHDAAGTRPGQGLLGLFRRRRPSS</sequence>
<comment type="caution">
    <text evidence="10">The sequence shown here is derived from an EMBL/GenBank/DDBJ whole genome shotgun (WGS) entry which is preliminary data.</text>
</comment>
<feature type="transmembrane region" description="Helical" evidence="9">
    <location>
        <begin position="124"/>
        <end position="154"/>
    </location>
</feature>
<name>A0ABU8LZ12_9PSEU</name>
<dbReference type="PANTHER" id="PTHR21716:SF53">
    <property type="entry name" value="PERMEASE PERM-RELATED"/>
    <property type="match status" value="1"/>
</dbReference>
<keyword evidence="3" id="KW-0813">Transport</keyword>